<keyword evidence="6" id="KW-0812">Transmembrane</keyword>
<keyword evidence="12" id="KW-0206">Cytoskeleton</keyword>
<evidence type="ECO:0000256" key="2">
    <source>
        <dbReference type="ARBA" id="ARBA00004274"/>
    </source>
</evidence>
<evidence type="ECO:0000256" key="5">
    <source>
        <dbReference type="ARBA" id="ARBA00022490"/>
    </source>
</evidence>
<keyword evidence="15" id="KW-1185">Reference proteome</keyword>
<keyword evidence="5" id="KW-0963">Cytoplasm</keyword>
<evidence type="ECO:0000256" key="4">
    <source>
        <dbReference type="ARBA" id="ARBA00022475"/>
    </source>
</evidence>
<evidence type="ECO:0000313" key="15">
    <source>
        <dbReference type="Proteomes" id="UP001168972"/>
    </source>
</evidence>
<proteinExistence type="inferred from homology"/>
<organism evidence="14 15">
    <name type="scientific">Microctonus hyperodae</name>
    <name type="common">Parasitoid wasp</name>
    <dbReference type="NCBI Taxonomy" id="165561"/>
    <lineage>
        <taxon>Eukaryota</taxon>
        <taxon>Metazoa</taxon>
        <taxon>Ecdysozoa</taxon>
        <taxon>Arthropoda</taxon>
        <taxon>Hexapoda</taxon>
        <taxon>Insecta</taxon>
        <taxon>Pterygota</taxon>
        <taxon>Neoptera</taxon>
        <taxon>Endopterygota</taxon>
        <taxon>Hymenoptera</taxon>
        <taxon>Apocrita</taxon>
        <taxon>Ichneumonoidea</taxon>
        <taxon>Braconidae</taxon>
        <taxon>Euphorinae</taxon>
        <taxon>Microctonus</taxon>
    </lineage>
</organism>
<dbReference type="PANTHER" id="PTHR12939:SF10">
    <property type="entry name" value="EG:4F1.1 PROTEIN"/>
    <property type="match status" value="1"/>
</dbReference>
<dbReference type="InterPro" id="IPR039972">
    <property type="entry name" value="Sarcoglycan_gamma/delta/zeta"/>
</dbReference>
<evidence type="ECO:0000256" key="3">
    <source>
        <dbReference type="ARBA" id="ARBA00007574"/>
    </source>
</evidence>
<comment type="caution">
    <text evidence="14">The sequence shown here is derived from an EMBL/GenBank/DDBJ whole genome shotgun (WGS) entry which is preliminary data.</text>
</comment>
<evidence type="ECO:0000256" key="13">
    <source>
        <dbReference type="SAM" id="MobiDB-lite"/>
    </source>
</evidence>
<evidence type="ECO:0008006" key="16">
    <source>
        <dbReference type="Google" id="ProtNLM"/>
    </source>
</evidence>
<evidence type="ECO:0000256" key="10">
    <source>
        <dbReference type="ARBA" id="ARBA00023157"/>
    </source>
</evidence>
<gene>
    <name evidence="14" type="ORF">PV327_004144</name>
</gene>
<keyword evidence="11" id="KW-0325">Glycoprotein</keyword>
<evidence type="ECO:0000256" key="8">
    <source>
        <dbReference type="ARBA" id="ARBA00022989"/>
    </source>
</evidence>
<keyword evidence="7" id="KW-0735">Signal-anchor</keyword>
<dbReference type="PANTHER" id="PTHR12939">
    <property type="entry name" value="SARCOGLYCAN"/>
    <property type="match status" value="1"/>
</dbReference>
<sequence>MCTLESATRSLEIKAPERIVIESRAGEISASCLSDLTLQSIEGAVRFDAKSVFLQGLKMGTPIQRHSVREQQLQQQQPQQQQQQQQKLRNGRASTDQRESSVYQLCICANGKLFLARPEGVCQADKNVC</sequence>
<keyword evidence="8" id="KW-1133">Transmembrane helix</keyword>
<dbReference type="Proteomes" id="UP001168972">
    <property type="component" value="Unassembled WGS sequence"/>
</dbReference>
<evidence type="ECO:0000256" key="12">
    <source>
        <dbReference type="ARBA" id="ARBA00023212"/>
    </source>
</evidence>
<dbReference type="InterPro" id="IPR006875">
    <property type="entry name" value="Sarcoglycan"/>
</dbReference>
<feature type="region of interest" description="Disordered" evidence="13">
    <location>
        <begin position="65"/>
        <end position="99"/>
    </location>
</feature>
<dbReference type="AlphaFoldDB" id="A0AA39FBS5"/>
<comment type="subcellular location">
    <subcellularLocation>
        <location evidence="2">Cell membrane</location>
        <location evidence="2">Sarcolemma</location>
        <topology evidence="2">Single-pass type II membrane protein</topology>
    </subcellularLocation>
    <subcellularLocation>
        <location evidence="1">Cytoplasm</location>
        <location evidence="1">Cytoskeleton</location>
    </subcellularLocation>
</comment>
<keyword evidence="9" id="KW-0472">Membrane</keyword>
<reference evidence="14" key="1">
    <citation type="journal article" date="2023" name="bioRxiv">
        <title>Scaffold-level genome assemblies of two parasitoid biocontrol wasps reveal the parthenogenesis mechanism and an associated novel virus.</title>
        <authorList>
            <person name="Inwood S."/>
            <person name="Skelly J."/>
            <person name="Guhlin J."/>
            <person name="Harrop T."/>
            <person name="Goldson S."/>
            <person name="Dearden P."/>
        </authorList>
    </citation>
    <scope>NUCLEOTIDE SEQUENCE</scope>
    <source>
        <strain evidence="14">Lincoln</strain>
        <tissue evidence="14">Whole body</tissue>
    </source>
</reference>
<protein>
    <recommendedName>
        <fullName evidence="16">Zeta-sarcoglycan</fullName>
    </recommendedName>
</protein>
<evidence type="ECO:0000256" key="6">
    <source>
        <dbReference type="ARBA" id="ARBA00022692"/>
    </source>
</evidence>
<dbReference type="Pfam" id="PF04790">
    <property type="entry name" value="Sarcoglycan_1"/>
    <property type="match status" value="1"/>
</dbReference>
<evidence type="ECO:0000256" key="11">
    <source>
        <dbReference type="ARBA" id="ARBA00023180"/>
    </source>
</evidence>
<reference evidence="14" key="2">
    <citation type="submission" date="2023-03" db="EMBL/GenBank/DDBJ databases">
        <authorList>
            <person name="Inwood S.N."/>
            <person name="Skelly J.G."/>
            <person name="Guhlin J."/>
            <person name="Harrop T.W.R."/>
            <person name="Goldson S.G."/>
            <person name="Dearden P.K."/>
        </authorList>
    </citation>
    <scope>NUCLEOTIDE SEQUENCE</scope>
    <source>
        <strain evidence="14">Lincoln</strain>
        <tissue evidence="14">Whole body</tissue>
    </source>
</reference>
<name>A0AA39FBS5_MICHY</name>
<evidence type="ECO:0000256" key="7">
    <source>
        <dbReference type="ARBA" id="ARBA00022968"/>
    </source>
</evidence>
<comment type="similarity">
    <text evidence="3">Belongs to the sarcoglycan beta/delta/gamma/zeta family.</text>
</comment>
<evidence type="ECO:0000256" key="1">
    <source>
        <dbReference type="ARBA" id="ARBA00004245"/>
    </source>
</evidence>
<feature type="compositionally biased region" description="Low complexity" evidence="13">
    <location>
        <begin position="71"/>
        <end position="86"/>
    </location>
</feature>
<dbReference type="EMBL" id="JAQQBR010001832">
    <property type="protein sequence ID" value="KAK0166652.1"/>
    <property type="molecule type" value="Genomic_DNA"/>
</dbReference>
<dbReference type="GO" id="GO:0005856">
    <property type="term" value="C:cytoskeleton"/>
    <property type="evidence" value="ECO:0007669"/>
    <property type="project" value="UniProtKB-SubCell"/>
</dbReference>
<keyword evidence="4" id="KW-1003">Cell membrane</keyword>
<keyword evidence="10" id="KW-1015">Disulfide bond</keyword>
<dbReference type="GO" id="GO:0016012">
    <property type="term" value="C:sarcoglycan complex"/>
    <property type="evidence" value="ECO:0007669"/>
    <property type="project" value="InterPro"/>
</dbReference>
<dbReference type="GO" id="GO:0042383">
    <property type="term" value="C:sarcolemma"/>
    <property type="evidence" value="ECO:0007669"/>
    <property type="project" value="UniProtKB-SubCell"/>
</dbReference>
<evidence type="ECO:0000256" key="9">
    <source>
        <dbReference type="ARBA" id="ARBA00023136"/>
    </source>
</evidence>
<accession>A0AA39FBS5</accession>
<evidence type="ECO:0000313" key="14">
    <source>
        <dbReference type="EMBL" id="KAK0166652.1"/>
    </source>
</evidence>